<dbReference type="AlphaFoldDB" id="A0A0A7EEB9"/>
<feature type="chain" id="PRO_5002026812" evidence="1">
    <location>
        <begin position="18"/>
        <end position="174"/>
    </location>
</feature>
<reference evidence="2 3" key="1">
    <citation type="submission" date="2014-11" db="EMBL/GenBank/DDBJ databases">
        <title>Complete Genome Sequence of Pseudoalteromonas sp. Strain OCN003 Isolated from Kaneohe Bay, Oahu, Hawaii.</title>
        <authorList>
            <person name="Beurmann S."/>
            <person name="Videau P."/>
            <person name="Ushijima B."/>
            <person name="Smith A.M."/>
            <person name="Aeby G.S."/>
            <person name="Callahan S.M."/>
            <person name="Belcaid M."/>
        </authorList>
    </citation>
    <scope>NUCLEOTIDE SEQUENCE [LARGE SCALE GENOMIC DNA]</scope>
    <source>
        <strain evidence="2 3">OCN003</strain>
    </source>
</reference>
<dbReference type="eggNOG" id="ENOG5031DNS">
    <property type="taxonomic scope" value="Bacteria"/>
</dbReference>
<keyword evidence="1" id="KW-0732">Signal</keyword>
<dbReference type="Pfam" id="PF12915">
    <property type="entry name" value="DUF3833"/>
    <property type="match status" value="1"/>
</dbReference>
<protein>
    <submittedName>
        <fullName evidence="2">Lipoprotein</fullName>
    </submittedName>
</protein>
<dbReference type="EMBL" id="CP009888">
    <property type="protein sequence ID" value="AIY64411.1"/>
    <property type="molecule type" value="Genomic_DNA"/>
</dbReference>
<accession>A0A0A7EEB9</accession>
<evidence type="ECO:0000313" key="3">
    <source>
        <dbReference type="Proteomes" id="UP000030341"/>
    </source>
</evidence>
<gene>
    <name evidence="2" type="ORF">OM33_04045</name>
</gene>
<name>A0A0A7EEB9_9GAMM</name>
<feature type="signal peptide" evidence="1">
    <location>
        <begin position="1"/>
        <end position="17"/>
    </location>
</feature>
<dbReference type="PROSITE" id="PS51257">
    <property type="entry name" value="PROKAR_LIPOPROTEIN"/>
    <property type="match status" value="1"/>
</dbReference>
<dbReference type="STRING" id="1348114.OM33_04045"/>
<dbReference type="Proteomes" id="UP000030341">
    <property type="component" value="Chromosome 1"/>
</dbReference>
<dbReference type="HOGENOM" id="CLU_113723_0_0_6"/>
<evidence type="ECO:0000313" key="2">
    <source>
        <dbReference type="EMBL" id="AIY64411.1"/>
    </source>
</evidence>
<dbReference type="RefSeq" id="WP_038639051.1">
    <property type="nucleotide sequence ID" value="NZ_CP009888.1"/>
</dbReference>
<keyword evidence="3" id="KW-1185">Reference proteome</keyword>
<evidence type="ECO:0000256" key="1">
    <source>
        <dbReference type="SAM" id="SignalP"/>
    </source>
</evidence>
<dbReference type="OrthoDB" id="5296954at2"/>
<proteinExistence type="predicted"/>
<dbReference type="KEGG" id="pseo:OM33_04045"/>
<keyword evidence="2" id="KW-0449">Lipoprotein</keyword>
<dbReference type="InterPro" id="IPR024409">
    <property type="entry name" value="DUF3833"/>
</dbReference>
<organism evidence="2 3">
    <name type="scientific">Pseudoalteromonas piratica</name>
    <dbReference type="NCBI Taxonomy" id="1348114"/>
    <lineage>
        <taxon>Bacteria</taxon>
        <taxon>Pseudomonadati</taxon>
        <taxon>Pseudomonadota</taxon>
        <taxon>Gammaproteobacteria</taxon>
        <taxon>Alteromonadales</taxon>
        <taxon>Pseudoalteromonadaceae</taxon>
        <taxon>Pseudoalteromonas</taxon>
    </lineage>
</organism>
<sequence length="174" mass="19790">MKQLLLLTLFTFLVACSSPDINDYANTTPSLKLEEFFNGKLTAHGVVLDRSGALTRRFSVDLVGTWQGNKGKLEEWFVYDDGEKQTRTWYLENQGNGNYKGTANDVVGTAMGTAKGSALYWRYQLVIEYQGEPLEVTLDDWMFLINENRLINRTEIIKFGFKVGEVILTIEKES</sequence>